<name>A8SG60_9FIRM</name>
<dbReference type="HOGENOM" id="CLU_3373859_0_0_9"/>
<evidence type="ECO:0000313" key="2">
    <source>
        <dbReference type="Proteomes" id="UP000005945"/>
    </source>
</evidence>
<dbReference type="Proteomes" id="UP000005945">
    <property type="component" value="Unassembled WGS sequence"/>
</dbReference>
<gene>
    <name evidence="1" type="ORF">FAEPRAM212_02958</name>
</gene>
<protein>
    <submittedName>
        <fullName evidence="1">Uncharacterized protein</fullName>
    </submittedName>
</protein>
<reference evidence="1 2" key="1">
    <citation type="submission" date="2007-09" db="EMBL/GenBank/DDBJ databases">
        <title>Draft genome sequence of Faecalibacterium prausnitzii M21/2.</title>
        <authorList>
            <person name="Sudarsanam P."/>
            <person name="Ley R."/>
            <person name="Guruge J."/>
            <person name="Turnbaugh P.J."/>
            <person name="Mahowald M."/>
            <person name="Liep D."/>
            <person name="Gordon J."/>
        </authorList>
    </citation>
    <scope>NUCLEOTIDE SEQUENCE [LARGE SCALE GENOMIC DNA]</scope>
    <source>
        <strain evidence="1 2">M21/2</strain>
    </source>
</reference>
<proteinExistence type="predicted"/>
<dbReference type="AlphaFoldDB" id="A8SG60"/>
<reference evidence="1 2" key="2">
    <citation type="submission" date="2007-09" db="EMBL/GenBank/DDBJ databases">
        <authorList>
            <person name="Fulton L."/>
            <person name="Clifton S."/>
            <person name="Fulton B."/>
            <person name="Xu J."/>
            <person name="Minx P."/>
            <person name="Pepin K.H."/>
            <person name="Johnson M."/>
            <person name="Thiruvilangam P."/>
            <person name="Bhonagiri V."/>
            <person name="Nash W.E."/>
            <person name="Mardis E.R."/>
            <person name="Wilson R.K."/>
        </authorList>
    </citation>
    <scope>NUCLEOTIDE SEQUENCE [LARGE SCALE GENOMIC DNA]</scope>
    <source>
        <strain evidence="1 2">M21/2</strain>
    </source>
</reference>
<evidence type="ECO:0000313" key="1">
    <source>
        <dbReference type="EMBL" id="EDP20171.1"/>
    </source>
</evidence>
<dbReference type="EMBL" id="ABED02000029">
    <property type="protein sequence ID" value="EDP20171.1"/>
    <property type="molecule type" value="Genomic_DNA"/>
</dbReference>
<comment type="caution">
    <text evidence="1">The sequence shown here is derived from an EMBL/GenBank/DDBJ whole genome shotgun (WGS) entry which is preliminary data.</text>
</comment>
<sequence>MTERFYHDSTIPLPVQVFSRKKTAAQTLCSGLCA</sequence>
<organism evidence="1 2">
    <name type="scientific">Faecalibacterium prausnitzii M21/2</name>
    <dbReference type="NCBI Taxonomy" id="411485"/>
    <lineage>
        <taxon>Bacteria</taxon>
        <taxon>Bacillati</taxon>
        <taxon>Bacillota</taxon>
        <taxon>Clostridia</taxon>
        <taxon>Eubacteriales</taxon>
        <taxon>Oscillospiraceae</taxon>
        <taxon>Faecalibacterium</taxon>
    </lineage>
</organism>
<accession>A8SG60</accession>